<dbReference type="CDD" id="cd00186">
    <property type="entry name" value="TOP1Ac"/>
    <property type="match status" value="1"/>
</dbReference>
<dbReference type="GO" id="GO:0005634">
    <property type="term" value="C:nucleus"/>
    <property type="evidence" value="ECO:0007669"/>
    <property type="project" value="TreeGrafter"/>
</dbReference>
<dbReference type="Gene3D" id="2.70.20.10">
    <property type="entry name" value="Topoisomerase I, domain 3"/>
    <property type="match status" value="1"/>
</dbReference>
<dbReference type="GO" id="GO:0006310">
    <property type="term" value="P:DNA recombination"/>
    <property type="evidence" value="ECO:0007669"/>
    <property type="project" value="TreeGrafter"/>
</dbReference>
<proteinExistence type="inferred from homology"/>
<dbReference type="InterPro" id="IPR003602">
    <property type="entry name" value="Topo_IA_DNA-bd_dom"/>
</dbReference>
<dbReference type="PROSITE" id="PS52039">
    <property type="entry name" value="TOPO_IA_2"/>
    <property type="match status" value="1"/>
</dbReference>
<dbReference type="PANTHER" id="PTHR11390:SF20">
    <property type="entry name" value="DNA TOPOISOMERASE 3-BETA-1"/>
    <property type="match status" value="1"/>
</dbReference>
<comment type="catalytic activity">
    <reaction evidence="1 7">
        <text>ATP-independent breakage of single-stranded DNA, followed by passage and rejoining.</text>
        <dbReference type="EC" id="5.6.2.1"/>
    </reaction>
</comment>
<dbReference type="SMART" id="SM00493">
    <property type="entry name" value="TOPRIM"/>
    <property type="match status" value="1"/>
</dbReference>
<dbReference type="InterPro" id="IPR023405">
    <property type="entry name" value="Topo_IA_core_domain"/>
</dbReference>
<feature type="domain" description="Toprim" evidence="8">
    <location>
        <begin position="4"/>
        <end position="150"/>
    </location>
</feature>
<dbReference type="AlphaFoldDB" id="A0A7S1THE9"/>
<dbReference type="Pfam" id="PF01131">
    <property type="entry name" value="Topoisom_bac"/>
    <property type="match status" value="1"/>
</dbReference>
<dbReference type="InterPro" id="IPR006171">
    <property type="entry name" value="TOPRIM_dom"/>
</dbReference>
<dbReference type="EMBL" id="HBGH01014510">
    <property type="protein sequence ID" value="CAD9235953.1"/>
    <property type="molecule type" value="Transcribed_RNA"/>
</dbReference>
<dbReference type="InterPro" id="IPR013497">
    <property type="entry name" value="Topo_IA_cen"/>
</dbReference>
<accession>A0A7S1THE9</accession>
<dbReference type="GO" id="GO:0006265">
    <property type="term" value="P:DNA topological change"/>
    <property type="evidence" value="ECO:0007669"/>
    <property type="project" value="InterPro"/>
</dbReference>
<name>A0A7S1THE9_9RHOD</name>
<dbReference type="GO" id="GO:0003677">
    <property type="term" value="F:DNA binding"/>
    <property type="evidence" value="ECO:0007669"/>
    <property type="project" value="UniProtKB-KW"/>
</dbReference>
<dbReference type="Pfam" id="PF01751">
    <property type="entry name" value="Toprim"/>
    <property type="match status" value="1"/>
</dbReference>
<dbReference type="InterPro" id="IPR056452">
    <property type="entry name" value="Zn_ribbon_TOP3B"/>
</dbReference>
<dbReference type="InterPro" id="IPR013824">
    <property type="entry name" value="Topo_IA_cen_sub1"/>
</dbReference>
<comment type="similarity">
    <text evidence="2 7">Belongs to the type IA topoisomerase family.</text>
</comment>
<dbReference type="InterPro" id="IPR000380">
    <property type="entry name" value="Topo_IA"/>
</dbReference>
<reference evidence="10" key="1">
    <citation type="submission" date="2021-01" db="EMBL/GenBank/DDBJ databases">
        <authorList>
            <person name="Corre E."/>
            <person name="Pelletier E."/>
            <person name="Niang G."/>
            <person name="Scheremetjew M."/>
            <person name="Finn R."/>
            <person name="Kale V."/>
            <person name="Holt S."/>
            <person name="Cochrane G."/>
            <person name="Meng A."/>
            <person name="Brown T."/>
            <person name="Cohen L."/>
        </authorList>
    </citation>
    <scope>NUCLEOTIDE SEQUENCE</scope>
    <source>
        <strain evidence="10">SAG 36.94</strain>
    </source>
</reference>
<dbReference type="Pfam" id="PF23546">
    <property type="entry name" value="Zn_ribbon_TOP3B"/>
    <property type="match status" value="1"/>
</dbReference>
<evidence type="ECO:0000313" key="10">
    <source>
        <dbReference type="EMBL" id="CAD9235953.1"/>
    </source>
</evidence>
<comment type="function">
    <text evidence="7">Introduces a single-strand break via transesterification at a target site in duplex DNA. Releases the supercoiling and torsional tension of DNA introduced during the DNA replication and transcription by transiently cleaving and rejoining one strand of the DNA duplex. The scissile phosphodiester is attacked by the catalytic tyrosine of the enzyme, resulting in the formation of a DNA-(5'-phosphotyrosyl)-enzyme intermediate and the expulsion of a 3'-OH DNA strand.</text>
</comment>
<evidence type="ECO:0000256" key="1">
    <source>
        <dbReference type="ARBA" id="ARBA00000213"/>
    </source>
</evidence>
<keyword evidence="5 7" id="KW-0238">DNA-binding</keyword>
<dbReference type="PRINTS" id="PR00417">
    <property type="entry name" value="PRTPISMRASEI"/>
</dbReference>
<gene>
    <name evidence="10" type="ORF">CCAE0312_LOCUS8045</name>
</gene>
<evidence type="ECO:0000256" key="6">
    <source>
        <dbReference type="ARBA" id="ARBA00023235"/>
    </source>
</evidence>
<dbReference type="InterPro" id="IPR034144">
    <property type="entry name" value="TOPRIM_TopoIII"/>
</dbReference>
<evidence type="ECO:0000256" key="7">
    <source>
        <dbReference type="RuleBase" id="RU362092"/>
    </source>
</evidence>
<protein>
    <recommendedName>
        <fullName evidence="3 7">DNA topoisomerase</fullName>
        <ecNumber evidence="3 7">5.6.2.1</ecNumber>
    </recommendedName>
</protein>
<sequence length="670" mass="74571">MGKTVLVVAEKPSIAGALASALGHGRHMTRPGAARACVVHEFSGTFRGEHGWKFRVTSVLGHVFSTDFTQQYNNWNAVKPVELFDAEIRKVEADGKSRVVEHLRKEATGADALVLALDCDAEGENICFEVLQVVAQTFSVKPAVDPREYQKYFGRWIFRARFSAVAQKDVLAAMSKLTEPDWNESSSVDARAELDLKVGVAFTRFQTRYFQDRFGNLDSALLSYGPCQTPTLGFCVARHDRIQAFQPQTFWRLALIARSSRNQGHSISLSWERDRIFNKDLCRAIAAEISSSPSATVTSVTEKKGRLSRPKALNTVEMLKMASSRLGMSPHRASHVAESLYTQGLISYPRTESTRYPTTMDLTGMVRDHSRHPYWGSVAVSLLQDHPNIAMPKSGVDVGDHPPITPVRCSDEREVGSSEHWRLYELIVRHFLATVSPDATYIQKRATVTTRAGDERFLVSGRVVVNPGWTSVTGTAGLSDEPFPDLQKGDELDIAKVDIDESETSPPGYLTESELIGLMEKHGIGTDASIPTHINNIEARNYVKISSGSGGARRVVPTPLGIVLCHGYHRIDPDLVLPKIRAHIEKEIKRVAKGEAACADVIFNALSNFKAKFQYFERKMGMMDELFEATFSSLADSGKILSRCGRCRRYAKFLPLKPTRLHWWFNQAVL</sequence>
<dbReference type="Gene3D" id="1.10.290.10">
    <property type="entry name" value="Topoisomerase I, domain 4"/>
    <property type="match status" value="1"/>
</dbReference>
<evidence type="ECO:0000256" key="3">
    <source>
        <dbReference type="ARBA" id="ARBA00012891"/>
    </source>
</evidence>
<evidence type="ECO:0000256" key="4">
    <source>
        <dbReference type="ARBA" id="ARBA00023029"/>
    </source>
</evidence>
<evidence type="ECO:0000259" key="9">
    <source>
        <dbReference type="PROSITE" id="PS52039"/>
    </source>
</evidence>
<evidence type="ECO:0000259" key="8">
    <source>
        <dbReference type="PROSITE" id="PS50880"/>
    </source>
</evidence>
<evidence type="ECO:0000256" key="2">
    <source>
        <dbReference type="ARBA" id="ARBA00009446"/>
    </source>
</evidence>
<dbReference type="CDD" id="cd03362">
    <property type="entry name" value="TOPRIM_TopoIA_TopoIII"/>
    <property type="match status" value="1"/>
</dbReference>
<keyword evidence="4 7" id="KW-0799">Topoisomerase</keyword>
<dbReference type="PROSITE" id="PS50880">
    <property type="entry name" value="TOPRIM"/>
    <property type="match status" value="1"/>
</dbReference>
<dbReference type="Gene3D" id="1.10.460.10">
    <property type="entry name" value="Topoisomerase I, domain 2"/>
    <property type="match status" value="1"/>
</dbReference>
<organism evidence="10">
    <name type="scientific">Compsopogon caeruleus</name>
    <dbReference type="NCBI Taxonomy" id="31354"/>
    <lineage>
        <taxon>Eukaryota</taxon>
        <taxon>Rhodophyta</taxon>
        <taxon>Compsopogonophyceae</taxon>
        <taxon>Compsopogonales</taxon>
        <taxon>Compsopogonaceae</taxon>
        <taxon>Compsopogon</taxon>
    </lineage>
</organism>
<dbReference type="Gene3D" id="3.40.50.140">
    <property type="match status" value="1"/>
</dbReference>
<dbReference type="SMART" id="SM00437">
    <property type="entry name" value="TOP1Ac"/>
    <property type="match status" value="1"/>
</dbReference>
<dbReference type="EC" id="5.6.2.1" evidence="3 7"/>
<dbReference type="InterPro" id="IPR013826">
    <property type="entry name" value="Topo_IA_cen_sub3"/>
</dbReference>
<dbReference type="GO" id="GO:0006281">
    <property type="term" value="P:DNA repair"/>
    <property type="evidence" value="ECO:0007669"/>
    <property type="project" value="TreeGrafter"/>
</dbReference>
<dbReference type="InterPro" id="IPR003601">
    <property type="entry name" value="Topo_IA_2"/>
</dbReference>
<dbReference type="FunFam" id="1.10.290.10:FF:000001">
    <property type="entry name" value="DNA topoisomerase"/>
    <property type="match status" value="1"/>
</dbReference>
<dbReference type="InterPro" id="IPR023406">
    <property type="entry name" value="Topo_IA_AS"/>
</dbReference>
<dbReference type="SUPFAM" id="SSF56712">
    <property type="entry name" value="Prokaryotic type I DNA topoisomerase"/>
    <property type="match status" value="1"/>
</dbReference>
<dbReference type="SMART" id="SM00436">
    <property type="entry name" value="TOP1Bc"/>
    <property type="match status" value="1"/>
</dbReference>
<dbReference type="GO" id="GO:0003917">
    <property type="term" value="F:DNA topoisomerase type I (single strand cut, ATP-independent) activity"/>
    <property type="evidence" value="ECO:0007669"/>
    <property type="project" value="UniProtKB-EC"/>
</dbReference>
<feature type="domain" description="Topo IA-type catalytic" evidence="9">
    <location>
        <begin position="181"/>
        <end position="613"/>
    </location>
</feature>
<dbReference type="InterPro" id="IPR013825">
    <property type="entry name" value="Topo_IA_cen_sub2"/>
</dbReference>
<dbReference type="PROSITE" id="PS00396">
    <property type="entry name" value="TOPO_IA_1"/>
    <property type="match status" value="1"/>
</dbReference>
<dbReference type="PANTHER" id="PTHR11390">
    <property type="entry name" value="PROKARYOTIC DNA TOPOISOMERASE"/>
    <property type="match status" value="1"/>
</dbReference>
<evidence type="ECO:0000256" key="5">
    <source>
        <dbReference type="ARBA" id="ARBA00023125"/>
    </source>
</evidence>
<keyword evidence="6 7" id="KW-0413">Isomerase</keyword>